<keyword evidence="2" id="KW-1185">Reference proteome</keyword>
<accession>A0A073KC45</accession>
<dbReference type="Proteomes" id="UP000027778">
    <property type="component" value="Unassembled WGS sequence"/>
</dbReference>
<organism evidence="1 2">
    <name type="scientific">Bacillus gaemokensis</name>
    <dbReference type="NCBI Taxonomy" id="574375"/>
    <lineage>
        <taxon>Bacteria</taxon>
        <taxon>Bacillati</taxon>
        <taxon>Bacillota</taxon>
        <taxon>Bacilli</taxon>
        <taxon>Bacillales</taxon>
        <taxon>Bacillaceae</taxon>
        <taxon>Bacillus</taxon>
        <taxon>Bacillus cereus group</taxon>
    </lineage>
</organism>
<gene>
    <name evidence="1" type="ORF">BAGA_04710</name>
</gene>
<reference evidence="1 2" key="1">
    <citation type="submission" date="2014-06" db="EMBL/GenBank/DDBJ databases">
        <title>Draft genome sequence of Bacillus gaemokensis JCM 15801 (MCCC 1A00707).</title>
        <authorList>
            <person name="Lai Q."/>
            <person name="Liu Y."/>
            <person name="Shao Z."/>
        </authorList>
    </citation>
    <scope>NUCLEOTIDE SEQUENCE [LARGE SCALE GENOMIC DNA]</scope>
    <source>
        <strain evidence="1 2">JCM 15801</strain>
    </source>
</reference>
<protein>
    <submittedName>
        <fullName evidence="1">Uncharacterized protein</fullName>
    </submittedName>
</protein>
<dbReference type="RefSeq" id="WP_033674876.1">
    <property type="nucleotide sequence ID" value="NZ_JOTM01000010.1"/>
</dbReference>
<proteinExistence type="predicted"/>
<evidence type="ECO:0000313" key="1">
    <source>
        <dbReference type="EMBL" id="KEK24017.1"/>
    </source>
</evidence>
<dbReference type="EMBL" id="JOTM01000010">
    <property type="protein sequence ID" value="KEK24017.1"/>
    <property type="molecule type" value="Genomic_DNA"/>
</dbReference>
<name>A0A073KC45_9BACI</name>
<dbReference type="AlphaFoldDB" id="A0A073KC45"/>
<dbReference type="OrthoDB" id="2872441at2"/>
<sequence length="105" mass="12304">MAQFELEKITYLGERKEEIDFRVAYVSIDNYLDWKVIVRGTTDQDMIFIEIMKKNEQPMFEFITTEGEVLQGRTKIVKFIPQLSDTEIDLFGIGKLNGYEVKSVQ</sequence>
<comment type="caution">
    <text evidence="1">The sequence shown here is derived from an EMBL/GenBank/DDBJ whole genome shotgun (WGS) entry which is preliminary data.</text>
</comment>
<evidence type="ECO:0000313" key="2">
    <source>
        <dbReference type="Proteomes" id="UP000027778"/>
    </source>
</evidence>